<dbReference type="PANTHER" id="PTHR11188:SF17">
    <property type="entry name" value="FI21816P1"/>
    <property type="match status" value="1"/>
</dbReference>
<sequence>MASVQQDRKRSRFKSLLLPSSQSGLSTSISLLEQAIFVNASLSAPSVLRGCINVDVSKNVQVRDLCIKFTGVNRVHKFGHQSWLVPRLEARNASSQVHIIHLNQTDHGEWPTLLQPGHYLYDFELTFNEPLPETFNVGGCKLKYRIQAIASLHGLRQQLSPNQEVIVVHCPHDEIYLHGANQISLSRIWNKQIMYNVELADKGAAIGGNIPISIRIGSSQIMYLALQVYLVQKIKFPGIPGRQPQLRRRLLLKSKCNDPSIGKFGETLSLNVDGESNSTLIAGSVPLLNESSSQLRLHPDVNSVKIKVSHTILFLIDITIPNPQDNKRFTVCRLTAEAPFRVRSSQTHLYDLSVPRYSETHNLAIDSGDFNSSRLLPPPFPCETLSPQSSETPTMDFEGVGCSRPVSTCSLWIDELTPPPAYDPPAKSVDDDDVDDDDDEASQETIEAASGGDDESHSKTRSILALVLIVLPLLSSR</sequence>
<organism evidence="3">
    <name type="scientific">Talaromyces marneffei PM1</name>
    <dbReference type="NCBI Taxonomy" id="1077442"/>
    <lineage>
        <taxon>Eukaryota</taxon>
        <taxon>Fungi</taxon>
        <taxon>Dikarya</taxon>
        <taxon>Ascomycota</taxon>
        <taxon>Pezizomycotina</taxon>
        <taxon>Eurotiomycetes</taxon>
        <taxon>Eurotiomycetidae</taxon>
        <taxon>Eurotiales</taxon>
        <taxon>Trichocomaceae</taxon>
        <taxon>Talaromyces</taxon>
        <taxon>Talaromyces sect. Talaromyces</taxon>
    </lineage>
</organism>
<dbReference type="InterPro" id="IPR014752">
    <property type="entry name" value="Arrestin-like_C"/>
</dbReference>
<name>A0A093X8I3_TALMA</name>
<dbReference type="EMBL" id="JPOX01000058">
    <property type="protein sequence ID" value="KFX41503.1"/>
    <property type="molecule type" value="Genomic_DNA"/>
</dbReference>
<dbReference type="GO" id="GO:0005886">
    <property type="term" value="C:plasma membrane"/>
    <property type="evidence" value="ECO:0007669"/>
    <property type="project" value="TreeGrafter"/>
</dbReference>
<proteinExistence type="inferred from homology"/>
<dbReference type="PANTHER" id="PTHR11188">
    <property type="entry name" value="ARRESTIN DOMAIN CONTAINING PROTEIN"/>
    <property type="match status" value="1"/>
</dbReference>
<accession>A0A093X8I3</accession>
<comment type="similarity">
    <text evidence="1">Belongs to the arrestin family.</text>
</comment>
<feature type="compositionally biased region" description="Acidic residues" evidence="2">
    <location>
        <begin position="430"/>
        <end position="442"/>
    </location>
</feature>
<reference key="1">
    <citation type="journal article" date="2014" name="PLoS Genet.">
        <title>Signature Gene Expression Reveals Novel Clues to the Molecular Mechanisms of Dimorphic Transition in Penicillium marneffei.</title>
        <authorList>
            <person name="Yang E."/>
            <person name="Wang G."/>
            <person name="Cai J."/>
            <person name="Woo P.C."/>
            <person name="Lau S.K."/>
            <person name="Yuen K.-Y."/>
            <person name="Chow W.-N."/>
            <person name="Lin X."/>
        </authorList>
    </citation>
    <scope>NUCLEOTIDE SEQUENCE [LARGE SCALE GENOMIC DNA]</scope>
    <source>
        <strain>PM1</strain>
    </source>
</reference>
<comment type="caution">
    <text evidence="3">The sequence shown here is derived from an EMBL/GenBank/DDBJ whole genome shotgun (WGS) entry which is preliminary data.</text>
</comment>
<dbReference type="GO" id="GO:0031625">
    <property type="term" value="F:ubiquitin protein ligase binding"/>
    <property type="evidence" value="ECO:0007669"/>
    <property type="project" value="TreeGrafter"/>
</dbReference>
<gene>
    <name evidence="3" type="ORF">GQ26_0580050</name>
</gene>
<evidence type="ECO:0000256" key="2">
    <source>
        <dbReference type="SAM" id="MobiDB-lite"/>
    </source>
</evidence>
<dbReference type="GO" id="GO:0070086">
    <property type="term" value="P:ubiquitin-dependent endocytosis"/>
    <property type="evidence" value="ECO:0007669"/>
    <property type="project" value="TreeGrafter"/>
</dbReference>
<dbReference type="EMBL" id="JPOX01000058">
    <property type="protein sequence ID" value="KFX41498.1"/>
    <property type="molecule type" value="Genomic_DNA"/>
</dbReference>
<protein>
    <submittedName>
        <fullName evidence="3">Putative arrestin-related trafficking adapter C2D10.04</fullName>
    </submittedName>
</protein>
<evidence type="ECO:0000256" key="1">
    <source>
        <dbReference type="ARBA" id="ARBA00005298"/>
    </source>
</evidence>
<dbReference type="AlphaFoldDB" id="A0A093X8I3"/>
<reference evidence="3" key="2">
    <citation type="journal article" date="2014" name="PLoS Genet.">
        <title>Signature gene expression reveals novel clues to the molecular mechanisms of dimorphic transition in Penicillium marneffei.</title>
        <authorList>
            <person name="Yang E."/>
            <person name="Wang G."/>
            <person name="Cai J."/>
            <person name="Woo P.C."/>
            <person name="Lau S.K."/>
            <person name="Yuen K.-Y."/>
            <person name="Chow W.-N."/>
            <person name="Lin X."/>
        </authorList>
    </citation>
    <scope>NUCLEOTIDE SEQUENCE</scope>
    <source>
        <strain evidence="3">PM1</strain>
    </source>
</reference>
<dbReference type="InterPro" id="IPR050357">
    <property type="entry name" value="Arrestin_domain-protein"/>
</dbReference>
<dbReference type="GO" id="GO:0005829">
    <property type="term" value="C:cytosol"/>
    <property type="evidence" value="ECO:0007669"/>
    <property type="project" value="TreeGrafter"/>
</dbReference>
<dbReference type="Gene3D" id="2.60.40.640">
    <property type="match status" value="1"/>
</dbReference>
<dbReference type="SUPFAM" id="SSF81296">
    <property type="entry name" value="E set domains"/>
    <property type="match status" value="1"/>
</dbReference>
<feature type="region of interest" description="Disordered" evidence="2">
    <location>
        <begin position="418"/>
        <end position="459"/>
    </location>
</feature>
<dbReference type="InterPro" id="IPR014756">
    <property type="entry name" value="Ig_E-set"/>
</dbReference>
<dbReference type="GO" id="GO:0030674">
    <property type="term" value="F:protein-macromolecule adaptor activity"/>
    <property type="evidence" value="ECO:0007669"/>
    <property type="project" value="TreeGrafter"/>
</dbReference>
<evidence type="ECO:0000313" key="3">
    <source>
        <dbReference type="EMBL" id="KFX41498.1"/>
    </source>
</evidence>